<feature type="compositionally biased region" description="Basic residues" evidence="1">
    <location>
        <begin position="29"/>
        <end position="38"/>
    </location>
</feature>
<evidence type="ECO:0000313" key="3">
    <source>
        <dbReference type="Proteomes" id="UP000315234"/>
    </source>
</evidence>
<gene>
    <name evidence="2" type="ORF">Cst04h_07950</name>
</gene>
<evidence type="ECO:0000313" key="2">
    <source>
        <dbReference type="EMBL" id="GEA42625.1"/>
    </source>
</evidence>
<comment type="caution">
    <text evidence="2">The sequence shown here is derived from an EMBL/GenBank/DDBJ whole genome shotgun (WGS) entry which is preliminary data.</text>
</comment>
<accession>A0ABC9ZKA4</accession>
<proteinExistence type="predicted"/>
<protein>
    <submittedName>
        <fullName evidence="2">Uncharacterized protein</fullName>
    </submittedName>
</protein>
<dbReference type="AlphaFoldDB" id="A0ABC9ZKA4"/>
<evidence type="ECO:0000256" key="1">
    <source>
        <dbReference type="SAM" id="MobiDB-lite"/>
    </source>
</evidence>
<dbReference type="Proteomes" id="UP000315234">
    <property type="component" value="Unassembled WGS sequence"/>
</dbReference>
<feature type="compositionally biased region" description="Basic and acidic residues" evidence="1">
    <location>
        <begin position="39"/>
        <end position="54"/>
    </location>
</feature>
<name>A0ABC9ZKA4_CORST</name>
<feature type="region of interest" description="Disordered" evidence="1">
    <location>
        <begin position="29"/>
        <end position="54"/>
    </location>
</feature>
<organism evidence="2 3">
    <name type="scientific">Corynebacterium striatum</name>
    <dbReference type="NCBI Taxonomy" id="43770"/>
    <lineage>
        <taxon>Bacteria</taxon>
        <taxon>Bacillati</taxon>
        <taxon>Actinomycetota</taxon>
        <taxon>Actinomycetes</taxon>
        <taxon>Mycobacteriales</taxon>
        <taxon>Corynebacteriaceae</taxon>
        <taxon>Corynebacterium</taxon>
    </lineage>
</organism>
<sequence>MKVILASEHATAENRAYFMNKTQEMAKLRGRRQANKKLRLPDRRRSFALRESKA</sequence>
<reference evidence="2 3" key="1">
    <citation type="submission" date="2019-06" db="EMBL/GenBank/DDBJ databases">
        <title>Draft genome sequence of Corynebacterium striatum NBRC 15291.</title>
        <authorList>
            <person name="Miura T."/>
            <person name="Furukawa M."/>
            <person name="Shimamura M."/>
            <person name="Ohyama Y."/>
            <person name="Yamazoe A."/>
            <person name="Kawasaki H."/>
        </authorList>
    </citation>
    <scope>NUCLEOTIDE SEQUENCE [LARGE SCALE GENOMIC DNA]</scope>
    <source>
        <strain evidence="2 3">NBRC 15291</strain>
    </source>
</reference>
<dbReference type="EMBL" id="BJLD01000001">
    <property type="protein sequence ID" value="GEA42625.1"/>
    <property type="molecule type" value="Genomic_DNA"/>
</dbReference>